<dbReference type="GO" id="GO:0005634">
    <property type="term" value="C:nucleus"/>
    <property type="evidence" value="ECO:0007669"/>
    <property type="project" value="TreeGrafter"/>
</dbReference>
<feature type="compositionally biased region" description="Low complexity" evidence="2">
    <location>
        <begin position="54"/>
        <end position="71"/>
    </location>
</feature>
<feature type="active site" evidence="1">
    <location>
        <position position="520"/>
    </location>
</feature>
<dbReference type="Proteomes" id="UP000271974">
    <property type="component" value="Unassembled WGS sequence"/>
</dbReference>
<feature type="compositionally biased region" description="Polar residues" evidence="2">
    <location>
        <begin position="724"/>
        <end position="733"/>
    </location>
</feature>
<dbReference type="EMBL" id="RQTK01000732">
    <property type="protein sequence ID" value="RUS75536.1"/>
    <property type="molecule type" value="Genomic_DNA"/>
</dbReference>
<dbReference type="PANTHER" id="PTHR12837">
    <property type="entry name" value="POLY ADP-RIBOSE GLYCOHYDROLASE"/>
    <property type="match status" value="1"/>
</dbReference>
<feature type="domain" description="OTU" evidence="3">
    <location>
        <begin position="187"/>
        <end position="321"/>
    </location>
</feature>
<accession>A0A3S0ZUG3</accession>
<feature type="region of interest" description="Disordered" evidence="2">
    <location>
        <begin position="28"/>
        <end position="129"/>
    </location>
</feature>
<proteinExistence type="predicted"/>
<dbReference type="SUPFAM" id="SSF54001">
    <property type="entry name" value="Cysteine proteinases"/>
    <property type="match status" value="1"/>
</dbReference>
<gene>
    <name evidence="4" type="ORF">EGW08_016704</name>
</gene>
<dbReference type="PANTHER" id="PTHR12837:SF0">
    <property type="entry name" value="POLY(ADP-RIBOSE) GLYCOHYDROLASE"/>
    <property type="match status" value="1"/>
</dbReference>
<evidence type="ECO:0000313" key="5">
    <source>
        <dbReference type="Proteomes" id="UP000271974"/>
    </source>
</evidence>
<dbReference type="GO" id="GO:0004649">
    <property type="term" value="F:poly(ADP-ribose) glycohydrolase activity"/>
    <property type="evidence" value="ECO:0007669"/>
    <property type="project" value="InterPro"/>
</dbReference>
<comment type="caution">
    <text evidence="4">The sequence shown here is derived from an EMBL/GenBank/DDBJ whole genome shotgun (WGS) entry which is preliminary data.</text>
</comment>
<evidence type="ECO:0000256" key="1">
    <source>
        <dbReference type="PIRSR" id="PIRSR607724-1"/>
    </source>
</evidence>
<dbReference type="Pfam" id="PF02338">
    <property type="entry name" value="OTU"/>
    <property type="match status" value="1"/>
</dbReference>
<feature type="active site" evidence="1">
    <location>
        <position position="519"/>
    </location>
</feature>
<evidence type="ECO:0000256" key="2">
    <source>
        <dbReference type="SAM" id="MobiDB-lite"/>
    </source>
</evidence>
<dbReference type="PROSITE" id="PS50802">
    <property type="entry name" value="OTU"/>
    <property type="match status" value="1"/>
</dbReference>
<name>A0A3S0ZUG3_ELYCH</name>
<feature type="compositionally biased region" description="Low complexity" evidence="2">
    <location>
        <begin position="734"/>
        <end position="746"/>
    </location>
</feature>
<organism evidence="4 5">
    <name type="scientific">Elysia chlorotica</name>
    <name type="common">Eastern emerald elysia</name>
    <name type="synonym">Sea slug</name>
    <dbReference type="NCBI Taxonomy" id="188477"/>
    <lineage>
        <taxon>Eukaryota</taxon>
        <taxon>Metazoa</taxon>
        <taxon>Spiralia</taxon>
        <taxon>Lophotrochozoa</taxon>
        <taxon>Mollusca</taxon>
        <taxon>Gastropoda</taxon>
        <taxon>Heterobranchia</taxon>
        <taxon>Euthyneura</taxon>
        <taxon>Panpulmonata</taxon>
        <taxon>Sacoglossa</taxon>
        <taxon>Placobranchoidea</taxon>
        <taxon>Plakobranchidae</taxon>
        <taxon>Elysia</taxon>
    </lineage>
</organism>
<feature type="compositionally biased region" description="Polar residues" evidence="2">
    <location>
        <begin position="73"/>
        <end position="99"/>
    </location>
</feature>
<dbReference type="AlphaFoldDB" id="A0A3S0ZUG3"/>
<feature type="compositionally biased region" description="Polar residues" evidence="2">
    <location>
        <begin position="108"/>
        <end position="122"/>
    </location>
</feature>
<dbReference type="InterPro" id="IPR003323">
    <property type="entry name" value="OTU_dom"/>
</dbReference>
<dbReference type="Pfam" id="PF05028">
    <property type="entry name" value="PARG_cat_C"/>
    <property type="match status" value="1"/>
</dbReference>
<evidence type="ECO:0000313" key="4">
    <source>
        <dbReference type="EMBL" id="RUS75536.1"/>
    </source>
</evidence>
<dbReference type="OrthoDB" id="6137149at2759"/>
<dbReference type="GO" id="GO:0006282">
    <property type="term" value="P:regulation of DNA repair"/>
    <property type="evidence" value="ECO:0007669"/>
    <property type="project" value="InterPro"/>
</dbReference>
<protein>
    <recommendedName>
        <fullName evidence="3">OTU domain-containing protein</fullName>
    </recommendedName>
</protein>
<dbReference type="InterPro" id="IPR007724">
    <property type="entry name" value="Poly_GlycHdrlase"/>
</dbReference>
<dbReference type="GO" id="GO:0005737">
    <property type="term" value="C:cytoplasm"/>
    <property type="evidence" value="ECO:0007669"/>
    <property type="project" value="TreeGrafter"/>
</dbReference>
<dbReference type="GO" id="GO:0009225">
    <property type="term" value="P:nucleotide-sugar metabolic process"/>
    <property type="evidence" value="ECO:0007669"/>
    <property type="project" value="TreeGrafter"/>
</dbReference>
<dbReference type="InterPro" id="IPR046372">
    <property type="entry name" value="PARG_cat_C"/>
</dbReference>
<sequence length="753" mass="84866">MQDQRPRQENFAAPSDRKFAFSTINDANVISGGFSGPESGPQFTYPAMPRSKRTMSVTSSSSFFPPKKVQSLDIPSSKPTPSSLEQTVADEQNRSSTQYNEEDLTEPKPTTTSTDRSPQQPIASPEVLITGYKDPRPIPYVPLEGIERMNIVMNCFPNYVDTTNTFPDVSYAVSVINLETPRESDYIPSYQIVADGHCMFRAISLAVFGTEDEYNCIKKAAFDYGTKHENDIRNLQYFSPDFNLNDLLTEVWGTSESLTIISLMLNVPIYVYAVYTVKGSWNPPIGLDYTDRNPITNRNWIQNAGIYLKHYSNHFELAHLGVGTETTNDFVMTHGNVFPVRTPIPIPSIHVNRVLSVSRRIIHAFLSGVFPNDFKNANGVQQTDTTPRYALTPISQTQLTLAEKTFVEERRLISDVNISEWKLNNFIRPYVKTFPTKMKGLAANERVDFILLKKPYRTVWATINTPQCDVTIIQSSPDKRTGRIQDSSASSANSKVLRVDFANKKIGGGTIRKHGKVQEELLFLSAPECIFAMLLSSRPMDDDEAIYMRNVALYTDYTDDTSNTASNITAVPNETNNPYIRAMDVVAVDATDYKGSVLNQYNKQEIDRDLHKLYVGFDTPDNHDVVRTGFIGAGVFRGDKVMSFLKQLIVCSYLRKKMEFCCYSKPDFNLATNLMKNVKGLDVKTLYASIQKGQFNTKYKTLSNQKQLLDAEKKDKARPGVASRINNPYTTRRSASNDANQNSSQSVKRNLRR</sequence>
<feature type="region of interest" description="Disordered" evidence="2">
    <location>
        <begin position="711"/>
        <end position="753"/>
    </location>
</feature>
<feature type="active site" evidence="1">
    <location>
        <position position="500"/>
    </location>
</feature>
<dbReference type="GO" id="GO:0005975">
    <property type="term" value="P:carbohydrate metabolic process"/>
    <property type="evidence" value="ECO:0007669"/>
    <property type="project" value="InterPro"/>
</dbReference>
<dbReference type="Gene3D" id="3.90.70.80">
    <property type="match status" value="1"/>
</dbReference>
<evidence type="ECO:0000259" key="3">
    <source>
        <dbReference type="PROSITE" id="PS50802"/>
    </source>
</evidence>
<dbReference type="STRING" id="188477.A0A3S0ZUG3"/>
<dbReference type="InterPro" id="IPR038765">
    <property type="entry name" value="Papain-like_cys_pep_sf"/>
</dbReference>
<dbReference type="GO" id="GO:1990966">
    <property type="term" value="P:ATP generation from poly-ADP-D-ribose"/>
    <property type="evidence" value="ECO:0007669"/>
    <property type="project" value="TreeGrafter"/>
</dbReference>
<reference evidence="4 5" key="1">
    <citation type="submission" date="2019-01" db="EMBL/GenBank/DDBJ databases">
        <title>A draft genome assembly of the solar-powered sea slug Elysia chlorotica.</title>
        <authorList>
            <person name="Cai H."/>
            <person name="Li Q."/>
            <person name="Fang X."/>
            <person name="Li J."/>
            <person name="Curtis N.E."/>
            <person name="Altenburger A."/>
            <person name="Shibata T."/>
            <person name="Feng M."/>
            <person name="Maeda T."/>
            <person name="Schwartz J.A."/>
            <person name="Shigenobu S."/>
            <person name="Lundholm N."/>
            <person name="Nishiyama T."/>
            <person name="Yang H."/>
            <person name="Hasebe M."/>
            <person name="Li S."/>
            <person name="Pierce S.K."/>
            <person name="Wang J."/>
        </authorList>
    </citation>
    <scope>NUCLEOTIDE SEQUENCE [LARGE SCALE GENOMIC DNA]</scope>
    <source>
        <strain evidence="4">EC2010</strain>
        <tissue evidence="4">Whole organism of an adult</tissue>
    </source>
</reference>
<keyword evidence="5" id="KW-1185">Reference proteome</keyword>